<dbReference type="STRING" id="655353.SAMN04488056_10466"/>
<evidence type="ECO:0000313" key="4">
    <source>
        <dbReference type="EMBL" id="SFO23755.1"/>
    </source>
</evidence>
<feature type="chain" id="PRO_5011733824" evidence="3">
    <location>
        <begin position="23"/>
        <end position="169"/>
    </location>
</feature>
<dbReference type="GO" id="GO:0007155">
    <property type="term" value="P:cell adhesion"/>
    <property type="evidence" value="ECO:0007669"/>
    <property type="project" value="InterPro"/>
</dbReference>
<gene>
    <name evidence="4" type="ORF">SAMN04488056_10466</name>
</gene>
<dbReference type="EMBL" id="FOVR01000004">
    <property type="protein sequence ID" value="SFO23755.1"/>
    <property type="molecule type" value="Genomic_DNA"/>
</dbReference>
<dbReference type="InterPro" id="IPR009742">
    <property type="entry name" value="Curlin_rpt"/>
</dbReference>
<dbReference type="GO" id="GO:0009289">
    <property type="term" value="C:pilus"/>
    <property type="evidence" value="ECO:0007669"/>
    <property type="project" value="InterPro"/>
</dbReference>
<name>A0A1I5FJ26_9HYPH</name>
<evidence type="ECO:0000313" key="5">
    <source>
        <dbReference type="Proteomes" id="UP000199236"/>
    </source>
</evidence>
<feature type="signal peptide" evidence="3">
    <location>
        <begin position="1"/>
        <end position="22"/>
    </location>
</feature>
<proteinExistence type="inferred from homology"/>
<reference evidence="4 5" key="1">
    <citation type="submission" date="2016-10" db="EMBL/GenBank/DDBJ databases">
        <authorList>
            <person name="de Groot N.N."/>
        </authorList>
    </citation>
    <scope>NUCLEOTIDE SEQUENCE [LARGE SCALE GENOMIC DNA]</scope>
    <source>
        <strain evidence="4 5">CGMCC 1.9157</strain>
    </source>
</reference>
<organism evidence="4 5">
    <name type="scientific">Cohaesibacter marisflavi</name>
    <dbReference type="NCBI Taxonomy" id="655353"/>
    <lineage>
        <taxon>Bacteria</taxon>
        <taxon>Pseudomonadati</taxon>
        <taxon>Pseudomonadota</taxon>
        <taxon>Alphaproteobacteria</taxon>
        <taxon>Hyphomicrobiales</taxon>
        <taxon>Cohaesibacteraceae</taxon>
    </lineage>
</organism>
<accession>A0A1I5FJ26</accession>
<dbReference type="Proteomes" id="UP000199236">
    <property type="component" value="Unassembled WGS sequence"/>
</dbReference>
<dbReference type="AlphaFoldDB" id="A0A1I5FJ26"/>
<protein>
    <submittedName>
        <fullName evidence="4">Curlin associated repeat-containing protein</fullName>
    </submittedName>
</protein>
<dbReference type="Pfam" id="PF07012">
    <property type="entry name" value="Curlin_rpt"/>
    <property type="match status" value="1"/>
</dbReference>
<comment type="similarity">
    <text evidence="1">Belongs to the CsgA/CsgB family.</text>
</comment>
<evidence type="ECO:0000256" key="1">
    <source>
        <dbReference type="ARBA" id="ARBA00009766"/>
    </source>
</evidence>
<evidence type="ECO:0000256" key="3">
    <source>
        <dbReference type="SAM" id="SignalP"/>
    </source>
</evidence>
<dbReference type="OrthoDB" id="8447584at2"/>
<keyword evidence="2 3" id="KW-0732">Signal</keyword>
<sequence>MQKQLTAIAAILLLSAASQAKADTNVIELLDDANTEGNVIELNITGNGNSLNLSQSFAFGGYGQNLMDITIDGNNNGGPAGANFTGVALASGLRPGNLVQEGFNNSMIVDVSGTSNLFSFLQNGSQNTLQASIEGTGNQAAVQQYGQNNHVSFSQMGSNNSISISQRSF</sequence>
<dbReference type="RefSeq" id="WP_090071484.1">
    <property type="nucleotide sequence ID" value="NZ_FOVR01000004.1"/>
</dbReference>
<evidence type="ECO:0000256" key="2">
    <source>
        <dbReference type="ARBA" id="ARBA00022729"/>
    </source>
</evidence>
<keyword evidence="5" id="KW-1185">Reference proteome</keyword>